<name>A0ABW4PVJ0_9MICO</name>
<evidence type="ECO:0000313" key="3">
    <source>
        <dbReference type="Proteomes" id="UP001597280"/>
    </source>
</evidence>
<feature type="transmembrane region" description="Helical" evidence="1">
    <location>
        <begin position="74"/>
        <end position="95"/>
    </location>
</feature>
<accession>A0ABW4PVJ0</accession>
<gene>
    <name evidence="2" type="ORF">ACFSDA_01885</name>
</gene>
<dbReference type="EMBL" id="JBHUFL010000001">
    <property type="protein sequence ID" value="MFD1833815.1"/>
    <property type="molecule type" value="Genomic_DNA"/>
</dbReference>
<dbReference type="Proteomes" id="UP001597280">
    <property type="component" value="Unassembled WGS sequence"/>
</dbReference>
<protein>
    <submittedName>
        <fullName evidence="2">Uncharacterized protein</fullName>
    </submittedName>
</protein>
<keyword evidence="1" id="KW-0812">Transmembrane</keyword>
<comment type="caution">
    <text evidence="2">The sequence shown here is derived from an EMBL/GenBank/DDBJ whole genome shotgun (WGS) entry which is preliminary data.</text>
</comment>
<reference evidence="3" key="1">
    <citation type="journal article" date="2019" name="Int. J. Syst. Evol. Microbiol.">
        <title>The Global Catalogue of Microorganisms (GCM) 10K type strain sequencing project: providing services to taxonomists for standard genome sequencing and annotation.</title>
        <authorList>
            <consortium name="The Broad Institute Genomics Platform"/>
            <consortium name="The Broad Institute Genome Sequencing Center for Infectious Disease"/>
            <person name="Wu L."/>
            <person name="Ma J."/>
        </authorList>
    </citation>
    <scope>NUCLEOTIDE SEQUENCE [LARGE SCALE GENOMIC DNA]</scope>
    <source>
        <strain evidence="3">JCM 11650</strain>
    </source>
</reference>
<keyword evidence="1" id="KW-0472">Membrane</keyword>
<keyword evidence="3" id="KW-1185">Reference proteome</keyword>
<feature type="transmembrane region" description="Helical" evidence="1">
    <location>
        <begin position="49"/>
        <end position="68"/>
    </location>
</feature>
<evidence type="ECO:0000313" key="2">
    <source>
        <dbReference type="EMBL" id="MFD1833815.1"/>
    </source>
</evidence>
<evidence type="ECO:0000256" key="1">
    <source>
        <dbReference type="SAM" id="Phobius"/>
    </source>
</evidence>
<organism evidence="2 3">
    <name type="scientific">Brachybacterium rhamnosum</name>
    <dbReference type="NCBI Taxonomy" id="173361"/>
    <lineage>
        <taxon>Bacteria</taxon>
        <taxon>Bacillati</taxon>
        <taxon>Actinomycetota</taxon>
        <taxon>Actinomycetes</taxon>
        <taxon>Micrococcales</taxon>
        <taxon>Dermabacteraceae</taxon>
        <taxon>Brachybacterium</taxon>
    </lineage>
</organism>
<dbReference type="RefSeq" id="WP_240811146.1">
    <property type="nucleotide sequence ID" value="NZ_BAAAIS010000001.1"/>
</dbReference>
<keyword evidence="1" id="KW-1133">Transmembrane helix</keyword>
<sequence>MSPVLEPPGPRNPAVDEDTMTTLTHHEDPDLREGATLTRGGRRAMGRPLLFAVLLSVASLVVLGLLVAGPALPLAAAMPVAAGAAVLVVLAWALAGPRL</sequence>
<proteinExistence type="predicted"/>